<evidence type="ECO:0000313" key="1">
    <source>
        <dbReference type="EMBL" id="KAF1841286.1"/>
    </source>
</evidence>
<accession>A0A9P4G9E2</accession>
<dbReference type="Proteomes" id="UP000800039">
    <property type="component" value="Unassembled WGS sequence"/>
</dbReference>
<dbReference type="RefSeq" id="XP_040783849.1">
    <property type="nucleotide sequence ID" value="XM_040930514.1"/>
</dbReference>
<keyword evidence="2" id="KW-1185">Reference proteome</keyword>
<protein>
    <submittedName>
        <fullName evidence="1">Uncharacterized protein</fullName>
    </submittedName>
</protein>
<comment type="caution">
    <text evidence="1">The sequence shown here is derived from an EMBL/GenBank/DDBJ whole genome shotgun (WGS) entry which is preliminary data.</text>
</comment>
<sequence>MRIPVFQNRPSSGHSKPTYRRDFLWAIGLNVLNDLWLRLRGYKLDKEPKKSIYRSSRWKALQRCAVHILPCLVSLIMATLQLRHYYMGKEITGARNSTSLYMAMLQVAAKTQELLMIASLATIVVHRLRIDLLDGPGIPFGLLGATSLFNQISFFWSSAFIGSSRAGGANAGTPDY</sequence>
<name>A0A9P4G9E2_9PLEO</name>
<dbReference type="GeneID" id="63847766"/>
<dbReference type="EMBL" id="ML976619">
    <property type="protein sequence ID" value="KAF1841286.1"/>
    <property type="molecule type" value="Genomic_DNA"/>
</dbReference>
<dbReference type="OrthoDB" id="3793201at2759"/>
<dbReference type="AlphaFoldDB" id="A0A9P4G9E2"/>
<evidence type="ECO:0000313" key="2">
    <source>
        <dbReference type="Proteomes" id="UP000800039"/>
    </source>
</evidence>
<organism evidence="1 2">
    <name type="scientific">Cucurbitaria berberidis CBS 394.84</name>
    <dbReference type="NCBI Taxonomy" id="1168544"/>
    <lineage>
        <taxon>Eukaryota</taxon>
        <taxon>Fungi</taxon>
        <taxon>Dikarya</taxon>
        <taxon>Ascomycota</taxon>
        <taxon>Pezizomycotina</taxon>
        <taxon>Dothideomycetes</taxon>
        <taxon>Pleosporomycetidae</taxon>
        <taxon>Pleosporales</taxon>
        <taxon>Pleosporineae</taxon>
        <taxon>Cucurbitariaceae</taxon>
        <taxon>Cucurbitaria</taxon>
    </lineage>
</organism>
<proteinExistence type="predicted"/>
<reference evidence="1" key="1">
    <citation type="submission" date="2020-01" db="EMBL/GenBank/DDBJ databases">
        <authorList>
            <consortium name="DOE Joint Genome Institute"/>
            <person name="Haridas S."/>
            <person name="Albert R."/>
            <person name="Binder M."/>
            <person name="Bloem J."/>
            <person name="Labutti K."/>
            <person name="Salamov A."/>
            <person name="Andreopoulos B."/>
            <person name="Baker S.E."/>
            <person name="Barry K."/>
            <person name="Bills G."/>
            <person name="Bluhm B.H."/>
            <person name="Cannon C."/>
            <person name="Castanera R."/>
            <person name="Culley D.E."/>
            <person name="Daum C."/>
            <person name="Ezra D."/>
            <person name="Gonzalez J.B."/>
            <person name="Henrissat B."/>
            <person name="Kuo A."/>
            <person name="Liang C."/>
            <person name="Lipzen A."/>
            <person name="Lutzoni F."/>
            <person name="Magnuson J."/>
            <person name="Mondo S."/>
            <person name="Nolan M."/>
            <person name="Ohm R."/>
            <person name="Pangilinan J."/>
            <person name="Park H.-J."/>
            <person name="Ramirez L."/>
            <person name="Alfaro M."/>
            <person name="Sun H."/>
            <person name="Tritt A."/>
            <person name="Yoshinaga Y."/>
            <person name="Zwiers L.-H."/>
            <person name="Turgeon B.G."/>
            <person name="Goodwin S.B."/>
            <person name="Spatafora J.W."/>
            <person name="Crous P.W."/>
            <person name="Grigoriev I.V."/>
        </authorList>
    </citation>
    <scope>NUCLEOTIDE SEQUENCE</scope>
    <source>
        <strain evidence="1">CBS 394.84</strain>
    </source>
</reference>
<gene>
    <name evidence="1" type="ORF">K460DRAFT_322379</name>
</gene>